<dbReference type="AlphaFoldDB" id="A0A1G5ZMI7"/>
<gene>
    <name evidence="1" type="ORF">SAMN03080617_04127</name>
</gene>
<dbReference type="EMBL" id="FMXE01000047">
    <property type="protein sequence ID" value="SDA95810.1"/>
    <property type="molecule type" value="Genomic_DNA"/>
</dbReference>
<accession>A0A1G5ZMI7</accession>
<reference evidence="2" key="1">
    <citation type="submission" date="2016-10" db="EMBL/GenBank/DDBJ databases">
        <authorList>
            <person name="Varghese N."/>
            <person name="Submissions S."/>
        </authorList>
    </citation>
    <scope>NUCLEOTIDE SEQUENCE [LARGE SCALE GENOMIC DNA]</scope>
    <source>
        <strain evidence="2">DSM 22703</strain>
    </source>
</reference>
<protein>
    <submittedName>
        <fullName evidence="1">Uncharacterized protein</fullName>
    </submittedName>
</protein>
<sequence>MFIRENKNRSGTVSIQVVEKNKGRNKVIFTAGSGVTPVELELLKIKAQKFIEDQSGLLPLFLDQEDLIVQTFV</sequence>
<evidence type="ECO:0000313" key="2">
    <source>
        <dbReference type="Proteomes" id="UP000198756"/>
    </source>
</evidence>
<organism evidence="1 2">
    <name type="scientific">Algoriphagus alkaliphilus</name>
    <dbReference type="NCBI Taxonomy" id="279824"/>
    <lineage>
        <taxon>Bacteria</taxon>
        <taxon>Pseudomonadati</taxon>
        <taxon>Bacteroidota</taxon>
        <taxon>Cytophagia</taxon>
        <taxon>Cytophagales</taxon>
        <taxon>Cyclobacteriaceae</taxon>
        <taxon>Algoriphagus</taxon>
    </lineage>
</organism>
<evidence type="ECO:0000313" key="1">
    <source>
        <dbReference type="EMBL" id="SDA95810.1"/>
    </source>
</evidence>
<dbReference type="OrthoDB" id="740398at2"/>
<dbReference type="Proteomes" id="UP000198756">
    <property type="component" value="Unassembled WGS sequence"/>
</dbReference>
<name>A0A1G5ZMI7_9BACT</name>
<keyword evidence="2" id="KW-1185">Reference proteome</keyword>
<feature type="non-terminal residue" evidence="1">
    <location>
        <position position="73"/>
    </location>
</feature>
<proteinExistence type="predicted"/>